<dbReference type="Proteomes" id="UP000825100">
    <property type="component" value="Plasmid WDN19_con2"/>
</dbReference>
<protein>
    <submittedName>
        <fullName evidence="2">Uncharacterized protein</fullName>
    </submittedName>
</protein>
<gene>
    <name evidence="2" type="ORF">LTWDN19_21080</name>
</gene>
<feature type="compositionally biased region" description="Basic and acidic residues" evidence="1">
    <location>
        <begin position="540"/>
        <end position="557"/>
    </location>
</feature>
<feature type="compositionally biased region" description="Acidic residues" evidence="1">
    <location>
        <begin position="143"/>
        <end position="165"/>
    </location>
</feature>
<evidence type="ECO:0000256" key="1">
    <source>
        <dbReference type="SAM" id="MobiDB-lite"/>
    </source>
</evidence>
<keyword evidence="2" id="KW-0614">Plasmid</keyword>
<geneLocation type="plasmid" evidence="2 3">
    <name>WDN19_con2</name>
</geneLocation>
<proteinExistence type="predicted"/>
<dbReference type="RefSeq" id="WP_035146779.1">
    <property type="nucleotide sequence ID" value="NZ_AP024686.1"/>
</dbReference>
<evidence type="ECO:0000313" key="3">
    <source>
        <dbReference type="Proteomes" id="UP000825100"/>
    </source>
</evidence>
<organism evidence="2 3">
    <name type="scientific">Latilactobacillus curvatus</name>
    <name type="common">Lactobacillus curvatus</name>
    <dbReference type="NCBI Taxonomy" id="28038"/>
    <lineage>
        <taxon>Bacteria</taxon>
        <taxon>Bacillati</taxon>
        <taxon>Bacillota</taxon>
        <taxon>Bacilli</taxon>
        <taxon>Lactobacillales</taxon>
        <taxon>Lactobacillaceae</taxon>
        <taxon>Latilactobacillus</taxon>
    </lineage>
</organism>
<feature type="compositionally biased region" description="Polar residues" evidence="1">
    <location>
        <begin position="210"/>
        <end position="233"/>
    </location>
</feature>
<feature type="region of interest" description="Disordered" evidence="1">
    <location>
        <begin position="135"/>
        <end position="233"/>
    </location>
</feature>
<accession>A0ABM7QWP2</accession>
<dbReference type="EMBL" id="AP024686">
    <property type="protein sequence ID" value="BCX31541.1"/>
    <property type="molecule type" value="Genomic_DNA"/>
</dbReference>
<sequence length="754" mass="86084">MITAKIIKVTKPVKKALDIPVQNKLTFKSGDVSLAELEKYLRAIAKYLKANDQEPTPVTFMIDRLINAEKDEHSLLTFEDISITALDADKPDSILVEKIREDIAENSTDVTDEDIQLAGEIELKLSEDHLDHEKPFDRHFDSVEETSTDDFTEETDEESDNDVASDFELPNDLVGDNEPQDIETAQGDSWDEEDADINLGLESTDEGFNIDNNEQGALSNDEQIPANEQSVSNNDKNRNVIKTEFDFNDYIKANIKENKLVDFNRDNFSKSEFFKRFSLPENKEDLDNNDYLARKQYDYLAGLFKGSHLVDLQRSYLEDITKIETRLSEKLATHYTEVTDIEAINNEVDTALNEEHSEKVTVINEYLTKNQEQVDLECKNEIKTAESVAESQLNEAKIQYEAQVAQINSKLTTQTQEIEERYQVKIGAEVTKKQNELVAFDEQRRQSLFAERSSQAISELVQYKQKELLDSENQAQQLNQQQLKQYTQALSEIKEKYDQALPTIEANALKMREQDLLEKQLLEKQTQDDLVRHQEQLKREERLAEQESERQVPKHETPVVVVPGSNNNGDSTTSVLLKEYLRQSDEKVQKLETQLKQPKPKKWLVGTICSVALLTTIGSIGTTGYVLQQNRQGQIQAVQAQVKQIETNTQKQPTQKKSANNSTLDDLLAQRKYSKAAEQYQDDASMDKIANEMLKNEDSAALKAFNDKYGTKMGKLNQAILEGNKDDLKQAYQKLTDKQKDNLNTIQKLATKNI</sequence>
<keyword evidence="3" id="KW-1185">Reference proteome</keyword>
<name>A0ABM7QWP2_LATCU</name>
<evidence type="ECO:0000313" key="2">
    <source>
        <dbReference type="EMBL" id="BCX31541.1"/>
    </source>
</evidence>
<feature type="region of interest" description="Disordered" evidence="1">
    <location>
        <begin position="540"/>
        <end position="572"/>
    </location>
</feature>
<reference evidence="2 3" key="1">
    <citation type="submission" date="2021-05" db="EMBL/GenBank/DDBJ databases">
        <title>Complete Genome Sequence of Latilactobacillus sp. Strain WDN19, a High D-Aspartate-producing Lactic Acid Bacterium Isolated from a Japanese Pickle.</title>
        <authorList>
            <person name="Kajitani K."/>
            <person name="Takahashi S."/>
        </authorList>
    </citation>
    <scope>NUCLEOTIDE SEQUENCE [LARGE SCALE GENOMIC DNA]</scope>
    <source>
        <strain evidence="2 3">WDN19</strain>
        <plasmid evidence="2 3">WDN19_con2</plasmid>
    </source>
</reference>